<keyword evidence="9" id="KW-1185">Reference proteome</keyword>
<protein>
    <recommendedName>
        <fullName evidence="3">tRNA (adenine(58)-N(1))-methyltransferase non-catalytic subunit TRM6</fullName>
    </recommendedName>
    <alternativeName>
        <fullName evidence="6">tRNA(m1A58)-methyltransferase subunit TRM6</fullName>
    </alternativeName>
</protein>
<dbReference type="PANTHER" id="PTHR12945">
    <property type="entry name" value="TRANSLATION INITIATION FACTOR EIF3-RELATED"/>
    <property type="match status" value="1"/>
</dbReference>
<dbReference type="PANTHER" id="PTHR12945:SF0">
    <property type="entry name" value="TRNA (ADENINE(58)-N(1))-METHYLTRANSFERASE NON-CATALYTIC SUBUNIT TRM6"/>
    <property type="match status" value="1"/>
</dbReference>
<keyword evidence="5" id="KW-0539">Nucleus</keyword>
<evidence type="ECO:0000256" key="3">
    <source>
        <dbReference type="ARBA" id="ARBA00021704"/>
    </source>
</evidence>
<evidence type="ECO:0000313" key="7">
    <source>
        <dbReference type="EMBL" id="EST47187.1"/>
    </source>
</evidence>
<dbReference type="GO" id="GO:0031515">
    <property type="term" value="C:tRNA (m1A) methyltransferase complex"/>
    <property type="evidence" value="ECO:0007669"/>
    <property type="project" value="InterPro"/>
</dbReference>
<dbReference type="VEuPathDB" id="GiardiaDB:SS50377_23318"/>
<reference evidence="8" key="2">
    <citation type="submission" date="2020-12" db="EMBL/GenBank/DDBJ databases">
        <title>New Spironucleus salmonicida genome in near-complete chromosomes.</title>
        <authorList>
            <person name="Xu F."/>
            <person name="Kurt Z."/>
            <person name="Jimenez-Gonzalez A."/>
            <person name="Astvaldsson A."/>
            <person name="Andersson J.O."/>
            <person name="Svard S.G."/>
        </authorList>
    </citation>
    <scope>NUCLEOTIDE SEQUENCE</scope>
    <source>
        <strain evidence="8">ATCC 50377</strain>
    </source>
</reference>
<evidence type="ECO:0000256" key="1">
    <source>
        <dbReference type="ARBA" id="ARBA00004123"/>
    </source>
</evidence>
<dbReference type="EMBL" id="AUWU02000003">
    <property type="protein sequence ID" value="KAH0575678.1"/>
    <property type="molecule type" value="Genomic_DNA"/>
</dbReference>
<dbReference type="GO" id="GO:0005634">
    <property type="term" value="C:nucleus"/>
    <property type="evidence" value="ECO:0007669"/>
    <property type="project" value="UniProtKB-SubCell"/>
</dbReference>
<dbReference type="Pfam" id="PF04189">
    <property type="entry name" value="Gcd10p"/>
    <property type="match status" value="1"/>
</dbReference>
<accession>V6LRB7</accession>
<evidence type="ECO:0000313" key="9">
    <source>
        <dbReference type="Proteomes" id="UP000018208"/>
    </source>
</evidence>
<evidence type="ECO:0000256" key="4">
    <source>
        <dbReference type="ARBA" id="ARBA00022694"/>
    </source>
</evidence>
<dbReference type="AlphaFoldDB" id="V6LRB7"/>
<name>V6LRB7_9EUKA</name>
<evidence type="ECO:0000256" key="6">
    <source>
        <dbReference type="ARBA" id="ARBA00032319"/>
    </source>
</evidence>
<evidence type="ECO:0000256" key="5">
    <source>
        <dbReference type="ARBA" id="ARBA00023242"/>
    </source>
</evidence>
<comment type="similarity">
    <text evidence="2">Belongs to the TRM6/GCD10 family.</text>
</comment>
<sequence>MSNFHISPFDTVLLDFKNDSSYLTKVDPNKPISLNSVQIDTKSILNLPSGQCCQITPFELIDDYLTSDYFQHSSVNTTDDLNTLKKQQKSRSKQANHVRIQISSPRLLTDYKFTNSTQKNQFLLNSESLAVLLEQTAVSRVQNRSKILVFDDFDGVVVGAVCEKLQIDPLKQNVKCDFEQECVDLIKLIGSEFDAVKLRDLQANIKQLFVDFIKNSNIPHYSESCVLCAGDHSASQLKDTLIDCNLLPHRAAHEDGARWPTTPVVFHCNLWRFLSQDDQFLDNLGVFPDPNSKQIFTSEVPMITSDTITKELDLDFIFWVERRLAYYGVNGTALGRVSRLCIVDGKLHNVQKADLVPMLCYADFSDKKFAFDSIIIAAKSRPLPAVKAFIPIANSGAPVSVFAETLPALEEVGNFVVTQRNGIRFGALKCHAVQQQILPNRTHPVMIGPLSTGYVANFFTQLSTEDEGFVKAKYSKDNGGRQKKVR</sequence>
<evidence type="ECO:0000256" key="2">
    <source>
        <dbReference type="ARBA" id="ARBA00008320"/>
    </source>
</evidence>
<dbReference type="EMBL" id="KI546046">
    <property type="protein sequence ID" value="EST47187.1"/>
    <property type="molecule type" value="Genomic_DNA"/>
</dbReference>
<dbReference type="InterPro" id="IPR017423">
    <property type="entry name" value="TRM6"/>
</dbReference>
<comment type="subcellular location">
    <subcellularLocation>
        <location evidence="1">Nucleus</location>
    </subcellularLocation>
</comment>
<evidence type="ECO:0000313" key="8">
    <source>
        <dbReference type="EMBL" id="KAH0575678.1"/>
    </source>
</evidence>
<dbReference type="Proteomes" id="UP000018208">
    <property type="component" value="Unassembled WGS sequence"/>
</dbReference>
<keyword evidence="4" id="KW-0819">tRNA processing</keyword>
<dbReference type="GO" id="GO:0030488">
    <property type="term" value="P:tRNA methylation"/>
    <property type="evidence" value="ECO:0007669"/>
    <property type="project" value="InterPro"/>
</dbReference>
<proteinExistence type="inferred from homology"/>
<reference evidence="7 8" key="1">
    <citation type="journal article" date="2014" name="PLoS Genet.">
        <title>The Genome of Spironucleus salmonicida Highlights a Fish Pathogen Adapted to Fluctuating Environments.</title>
        <authorList>
            <person name="Xu F."/>
            <person name="Jerlstrom-Hultqvist J."/>
            <person name="Einarsson E."/>
            <person name="Astvaldsson A."/>
            <person name="Svard S.G."/>
            <person name="Andersson J.O."/>
        </authorList>
    </citation>
    <scope>NUCLEOTIDE SEQUENCE</scope>
    <source>
        <strain evidence="8">ATCC 50377</strain>
    </source>
</reference>
<organism evidence="7">
    <name type="scientific">Spironucleus salmonicida</name>
    <dbReference type="NCBI Taxonomy" id="348837"/>
    <lineage>
        <taxon>Eukaryota</taxon>
        <taxon>Metamonada</taxon>
        <taxon>Diplomonadida</taxon>
        <taxon>Hexamitidae</taxon>
        <taxon>Hexamitinae</taxon>
        <taxon>Spironucleus</taxon>
    </lineage>
</organism>
<dbReference type="OrthoDB" id="10254665at2759"/>
<gene>
    <name evidence="7" type="ORF">SS50377_12698</name>
    <name evidence="8" type="ORF">SS50377_23318</name>
</gene>